<organism evidence="1 2">
    <name type="scientific">Pistacia atlantica</name>
    <dbReference type="NCBI Taxonomy" id="434234"/>
    <lineage>
        <taxon>Eukaryota</taxon>
        <taxon>Viridiplantae</taxon>
        <taxon>Streptophyta</taxon>
        <taxon>Embryophyta</taxon>
        <taxon>Tracheophyta</taxon>
        <taxon>Spermatophyta</taxon>
        <taxon>Magnoliopsida</taxon>
        <taxon>eudicotyledons</taxon>
        <taxon>Gunneridae</taxon>
        <taxon>Pentapetalae</taxon>
        <taxon>rosids</taxon>
        <taxon>malvids</taxon>
        <taxon>Sapindales</taxon>
        <taxon>Anacardiaceae</taxon>
        <taxon>Pistacia</taxon>
    </lineage>
</organism>
<evidence type="ECO:0000313" key="1">
    <source>
        <dbReference type="EMBL" id="KAJ0095902.1"/>
    </source>
</evidence>
<comment type="caution">
    <text evidence="1">The sequence shown here is derived from an EMBL/GenBank/DDBJ whole genome shotgun (WGS) entry which is preliminary data.</text>
</comment>
<dbReference type="Proteomes" id="UP001164250">
    <property type="component" value="Chromosome 6"/>
</dbReference>
<sequence>MDSTSHNKPTKHHQASSSELLSSAKLMAEAAKSSFNHESDKVDKGRVAGAAANLLDAASHYGKLEEKSFGKYVEKAENYLHQYGSSHSTTTTTTANAAPNSAHHASPATAHSSFASSDDDGKSGSGYGDYFKMAEGQSQLLVKVCNTVTTAPYYKYQLQAILFHTFRTGMDSVSHDKSTKHHSSESKPTKKHQPSPSELLSSAKLVAEAAKSTLNHDSNQKVDKGKGQAENYLHKYGQKDSHSTTANSGHSAGTTAHSSSHHSDGHGKSGSGYGDYLKMAEGIFKKH</sequence>
<protein>
    <submittedName>
        <fullName evidence="1">Uncharacterized protein</fullName>
    </submittedName>
</protein>
<proteinExistence type="predicted"/>
<keyword evidence="2" id="KW-1185">Reference proteome</keyword>
<gene>
    <name evidence="1" type="ORF">Patl1_16731</name>
</gene>
<reference evidence="2" key="1">
    <citation type="journal article" date="2023" name="G3 (Bethesda)">
        <title>Genome assembly and association tests identify interacting loci associated with vigor, precocity, and sex in interspecific pistachio rootstocks.</title>
        <authorList>
            <person name="Palmer W."/>
            <person name="Jacygrad E."/>
            <person name="Sagayaradj S."/>
            <person name="Cavanaugh K."/>
            <person name="Han R."/>
            <person name="Bertier L."/>
            <person name="Beede B."/>
            <person name="Kafkas S."/>
            <person name="Golino D."/>
            <person name="Preece J."/>
            <person name="Michelmore R."/>
        </authorList>
    </citation>
    <scope>NUCLEOTIDE SEQUENCE [LARGE SCALE GENOMIC DNA]</scope>
</reference>
<dbReference type="EMBL" id="CM047902">
    <property type="protein sequence ID" value="KAJ0095902.1"/>
    <property type="molecule type" value="Genomic_DNA"/>
</dbReference>
<accession>A0ACC1BAM2</accession>
<name>A0ACC1BAM2_9ROSI</name>
<evidence type="ECO:0000313" key="2">
    <source>
        <dbReference type="Proteomes" id="UP001164250"/>
    </source>
</evidence>